<protein>
    <submittedName>
        <fullName evidence="4">Membrane-associated protein, putative</fullName>
    </submittedName>
</protein>
<keyword evidence="3" id="KW-0732">Signal</keyword>
<evidence type="ECO:0000313" key="4">
    <source>
        <dbReference type="EMBL" id="CUG63685.1"/>
    </source>
</evidence>
<reference evidence="5" key="1">
    <citation type="submission" date="2015-09" db="EMBL/GenBank/DDBJ databases">
        <authorList>
            <consortium name="Pathogen Informatics"/>
        </authorList>
    </citation>
    <scope>NUCLEOTIDE SEQUENCE [LARGE SCALE GENOMIC DNA]</scope>
    <source>
        <strain evidence="5">Lake Konstanz</strain>
    </source>
</reference>
<keyword evidence="2" id="KW-1133">Transmembrane helix</keyword>
<sequence length="897" mass="95027">MSHLKEMILICTILVPIIVVSTVSCRALVVPAEVSTVGPPVPYVYDMALDASKNIICVSYDGCVVFQINSTGRNRWSSALMTTIAGVYGSIGSDDGIGPDARFSNPYGVDVDVTNNVAYICDYNNHIIRRMDLHTRSVTLFAGNVGLQGSVNGPLTTAQFTFPSAITIWRSAVLYVVDSGNQAIRKIVISTGVVSTVVSIANCVTKAGYTLYVSSSHKIFRVNLLSNVTSFLAGSNLPGFANGSGTVALFRDPRGIALNNDESSLIIADKNHRIRRLDLTSSAYNVTTVAGKGTTGSTNGGPQVALFKLLHGAKWLCNKTNCGVLAADYTGDTSELYSFCCMEDDTTSSATPTASHSHQWSNKLQTASLSPNTKKAHFLYRSATSVPSSDSGRHERYRHPKHFQLPSGPVAPQKPSFLHRQRQEASRTLAMKVSVSNTLTPSKTHHSSTSETVATTFPSLLSYTDTTESTTLTTHTASPSSASTLVSASIPSSLTRSHPLLNLCSIVLHNGTASLGSVNISAINNVVSNITFATIITESTFPISVVAGSGSGSGESFLTVQPLPRSILLQAPALAMNLSVLSQASTVQWRVIKSPSSASPFLKWMDLSDSQGGTWYSVVVIPPASGWISNSVSQVVDLNFFVRIDFECRGTSIFSASINVPAPGALRELANAVEVATRASQIVSALAGGASSGSALGRVMATRSMVMCNADAAVGGGVIDFGLTLCRVTAGSTGGVTNARSAIVSNCALILTLAAVLFILVAVYSQVCQLTTMDSTLQFCLPSTLLPVFLAILSSTAAATTLIAARIDTSTCVALDGFFVSLGFLTSVASPLALFLLWLYCGSGKAASRGESFASMIVCVRFHRHEATHDTKWQQTLPLMKCCIIDLLRNSLRKYSQ</sequence>
<proteinExistence type="predicted"/>
<keyword evidence="2" id="KW-0472">Membrane</keyword>
<dbReference type="OrthoDB" id="273823at2759"/>
<dbReference type="EMBL" id="CYKH01000906">
    <property type="protein sequence ID" value="CUG63685.1"/>
    <property type="molecule type" value="Genomic_DNA"/>
</dbReference>
<dbReference type="Gene3D" id="2.120.10.30">
    <property type="entry name" value="TolB, C-terminal domain"/>
    <property type="match status" value="2"/>
</dbReference>
<feature type="transmembrane region" description="Helical" evidence="2">
    <location>
        <begin position="817"/>
        <end position="840"/>
    </location>
</feature>
<dbReference type="PANTHER" id="PTHR46388:SF2">
    <property type="entry name" value="NHL REPEAT-CONTAINING PROTEIN 2"/>
    <property type="match status" value="1"/>
</dbReference>
<dbReference type="VEuPathDB" id="TriTrypDB:BSAL_70670"/>
<keyword evidence="2" id="KW-0812">Transmembrane</keyword>
<dbReference type="Proteomes" id="UP000051952">
    <property type="component" value="Unassembled WGS sequence"/>
</dbReference>
<evidence type="ECO:0000256" key="2">
    <source>
        <dbReference type="SAM" id="Phobius"/>
    </source>
</evidence>
<dbReference type="PANTHER" id="PTHR46388">
    <property type="entry name" value="NHL REPEAT-CONTAINING PROTEIN 2"/>
    <property type="match status" value="1"/>
</dbReference>
<gene>
    <name evidence="4" type="ORF">BSAL_82350</name>
</gene>
<dbReference type="PROSITE" id="PS51257">
    <property type="entry name" value="PROKAR_LIPOPROTEIN"/>
    <property type="match status" value="1"/>
</dbReference>
<evidence type="ECO:0000313" key="5">
    <source>
        <dbReference type="Proteomes" id="UP000051952"/>
    </source>
</evidence>
<feature type="transmembrane region" description="Helical" evidence="2">
    <location>
        <begin position="785"/>
        <end position="805"/>
    </location>
</feature>
<dbReference type="VEuPathDB" id="TriTrypDB:BSAL_91155"/>
<keyword evidence="5" id="KW-1185">Reference proteome</keyword>
<name>A0A0S4J2T2_BODSA</name>
<dbReference type="AlphaFoldDB" id="A0A0S4J2T2"/>
<feature type="chain" id="PRO_5006621817" evidence="3">
    <location>
        <begin position="26"/>
        <end position="897"/>
    </location>
</feature>
<evidence type="ECO:0000256" key="3">
    <source>
        <dbReference type="SAM" id="SignalP"/>
    </source>
</evidence>
<organism evidence="4 5">
    <name type="scientific">Bodo saltans</name>
    <name type="common">Flagellated protozoan</name>
    <dbReference type="NCBI Taxonomy" id="75058"/>
    <lineage>
        <taxon>Eukaryota</taxon>
        <taxon>Discoba</taxon>
        <taxon>Euglenozoa</taxon>
        <taxon>Kinetoplastea</taxon>
        <taxon>Metakinetoplastina</taxon>
        <taxon>Eubodonida</taxon>
        <taxon>Bodonidae</taxon>
        <taxon>Bodo</taxon>
    </lineage>
</organism>
<dbReference type="SUPFAM" id="SSF101898">
    <property type="entry name" value="NHL repeat"/>
    <property type="match status" value="1"/>
</dbReference>
<accession>A0A0S4J2T2</accession>
<feature type="signal peptide" evidence="3">
    <location>
        <begin position="1"/>
        <end position="25"/>
    </location>
</feature>
<evidence type="ECO:0000256" key="1">
    <source>
        <dbReference type="SAM" id="MobiDB-lite"/>
    </source>
</evidence>
<dbReference type="InterPro" id="IPR011042">
    <property type="entry name" value="6-blade_b-propeller_TolB-like"/>
</dbReference>
<feature type="transmembrane region" description="Helical" evidence="2">
    <location>
        <begin position="743"/>
        <end position="764"/>
    </location>
</feature>
<feature type="region of interest" description="Disordered" evidence="1">
    <location>
        <begin position="383"/>
        <end position="426"/>
    </location>
</feature>